<sequence length="718" mass="80662">MSSASELYYRRNSSGAVSSKNYFPTTDEVRWHLKFVKALDKYKRTILNSDRSLPGDIWRVFLIYASRRFIVFMSACFREYNHQPGKVNEEKNFEHGFKSSPKFLQFMSRLVPPLDVAMVWYSYLMDSGAWYDRGIRGDFMNFINIPFPLQAIAQAIDDDSYDYNPQPQDVQYYQQVMTNFSQDEPERIYHVPSISVIPDSVFVWCPNCGENILPSVPWTNDDLTGFADADFVAQKAPNSSCRCPFSPMITHDELRKRTLYYFIKNNLFLPGLFKHFSEVFHSYKKVESLQADINKTLSSDRLLRNMPNMSFSEFVWGVRQKCRSSDFAQKMDLIMAPLANTNIVFTTGSNTLTFTEDFVQMVRNCEPFFEKLTQLNWAEDKYQTLLIDESIKRYRKWLPVSRATKGQAIFPTVDIDLIWRTHQLAPFFYFNFMKEEMKYMLDESFVAQNALQVYEYTLVQYKGIAGHDLSICKCNACVRKRHGMGDESLSRAMGSMSLSEKVNFNNMSEKERMAQHYAQQEQQGSSKGQGGYSLSETQGLPPSYPDDNYAPPPGHPPKQDYAPPPGPPPQDDFAPPPGPPPQDDFAPPPGPPPQDDFAPPPGPPPQDDFAPPSGPPPEKGGNSSLDSRGQQPIGGGGASQNPSAPPLPPGYANASASGKAGVWLALSPTYPQKCDAVHQVCECRGGMGCGGGGPSCRAARLNVGEGGRSGLFGRIRRS</sequence>
<comment type="caution">
    <text evidence="2">The sequence shown here is derived from an EMBL/GenBank/DDBJ whole genome shotgun (WGS) entry which is preliminary data.</text>
</comment>
<name>A0A642UMC6_DIURU</name>
<dbReference type="GeneID" id="54783530"/>
<proteinExistence type="predicted"/>
<feature type="region of interest" description="Disordered" evidence="1">
    <location>
        <begin position="512"/>
        <end position="656"/>
    </location>
</feature>
<feature type="compositionally biased region" description="Polar residues" evidence="1">
    <location>
        <begin position="621"/>
        <end position="630"/>
    </location>
</feature>
<dbReference type="AlphaFoldDB" id="A0A642UMC6"/>
<feature type="compositionally biased region" description="Pro residues" evidence="1">
    <location>
        <begin position="550"/>
        <end position="618"/>
    </location>
</feature>
<reference evidence="2 3" key="1">
    <citation type="submission" date="2019-07" db="EMBL/GenBank/DDBJ databases">
        <title>Genome assembly of two rare yeast pathogens: Diutina rugosa and Trichomonascus ciferrii.</title>
        <authorList>
            <person name="Mixao V."/>
            <person name="Saus E."/>
            <person name="Hansen A."/>
            <person name="Lass-Flor C."/>
            <person name="Gabaldon T."/>
        </authorList>
    </citation>
    <scope>NUCLEOTIDE SEQUENCE [LARGE SCALE GENOMIC DNA]</scope>
    <source>
        <strain evidence="2 3">CBS 613</strain>
    </source>
</reference>
<dbReference type="PANTHER" id="PTHR34365">
    <property type="entry name" value="ENOLASE (DUF1399)"/>
    <property type="match status" value="1"/>
</dbReference>
<protein>
    <submittedName>
        <fullName evidence="2">Uncharacterized protein</fullName>
    </submittedName>
</protein>
<dbReference type="InterPro" id="IPR009836">
    <property type="entry name" value="GRDP-like"/>
</dbReference>
<dbReference type="Proteomes" id="UP000449547">
    <property type="component" value="Unassembled WGS sequence"/>
</dbReference>
<dbReference type="PANTHER" id="PTHR34365:SF7">
    <property type="entry name" value="GLYCINE-RICH DOMAIN-CONTAINING PROTEIN 1"/>
    <property type="match status" value="1"/>
</dbReference>
<keyword evidence="3" id="KW-1185">Reference proteome</keyword>
<dbReference type="OrthoDB" id="2684236at2759"/>
<evidence type="ECO:0000313" key="2">
    <source>
        <dbReference type="EMBL" id="KAA8898025.1"/>
    </source>
</evidence>
<accession>A0A642UMC6</accession>
<dbReference type="Pfam" id="PF07173">
    <property type="entry name" value="GRDP-like"/>
    <property type="match status" value="1"/>
</dbReference>
<evidence type="ECO:0000313" key="3">
    <source>
        <dbReference type="Proteomes" id="UP000449547"/>
    </source>
</evidence>
<dbReference type="VEuPathDB" id="FungiDB:DIURU_004879"/>
<organism evidence="2 3">
    <name type="scientific">Diutina rugosa</name>
    <name type="common">Yeast</name>
    <name type="synonym">Candida rugosa</name>
    <dbReference type="NCBI Taxonomy" id="5481"/>
    <lineage>
        <taxon>Eukaryota</taxon>
        <taxon>Fungi</taxon>
        <taxon>Dikarya</taxon>
        <taxon>Ascomycota</taxon>
        <taxon>Saccharomycotina</taxon>
        <taxon>Pichiomycetes</taxon>
        <taxon>Debaryomycetaceae</taxon>
        <taxon>Diutina</taxon>
    </lineage>
</organism>
<dbReference type="EMBL" id="SWFT01000149">
    <property type="protein sequence ID" value="KAA8898025.1"/>
    <property type="molecule type" value="Genomic_DNA"/>
</dbReference>
<dbReference type="RefSeq" id="XP_034010282.1">
    <property type="nucleotide sequence ID" value="XM_034157799.1"/>
</dbReference>
<evidence type="ECO:0000256" key="1">
    <source>
        <dbReference type="SAM" id="MobiDB-lite"/>
    </source>
</evidence>
<gene>
    <name evidence="2" type="ORF">DIURU_004879</name>
</gene>